<keyword evidence="3" id="KW-1185">Reference proteome</keyword>
<dbReference type="Pfam" id="PF00144">
    <property type="entry name" value="Beta-lactamase"/>
    <property type="match status" value="1"/>
</dbReference>
<name>A0A9X3J8X2_9BACT</name>
<comment type="caution">
    <text evidence="2">The sequence shown here is derived from an EMBL/GenBank/DDBJ whole genome shotgun (WGS) entry which is preliminary data.</text>
</comment>
<dbReference type="AlphaFoldDB" id="A0A9X3J8X2"/>
<protein>
    <submittedName>
        <fullName evidence="2">Serine hydrolase</fullName>
    </submittedName>
</protein>
<accession>A0A9X3J8X2</accession>
<feature type="domain" description="Beta-lactamase-related" evidence="1">
    <location>
        <begin position="71"/>
        <end position="339"/>
    </location>
</feature>
<evidence type="ECO:0000313" key="2">
    <source>
        <dbReference type="EMBL" id="MCY1723507.1"/>
    </source>
</evidence>
<evidence type="ECO:0000259" key="1">
    <source>
        <dbReference type="Pfam" id="PF00144"/>
    </source>
</evidence>
<dbReference type="InterPro" id="IPR050789">
    <property type="entry name" value="Diverse_Enzym_Activities"/>
</dbReference>
<keyword evidence="2" id="KW-0378">Hydrolase</keyword>
<dbReference type="PANTHER" id="PTHR43283">
    <property type="entry name" value="BETA-LACTAMASE-RELATED"/>
    <property type="match status" value="1"/>
</dbReference>
<reference evidence="2" key="1">
    <citation type="submission" date="2022-11" db="EMBL/GenBank/DDBJ databases">
        <title>Marilongibacter aestuarii gen. nov., sp. nov., isolated from tidal flat sediment.</title>
        <authorList>
            <person name="Jiayan W."/>
        </authorList>
    </citation>
    <scope>NUCLEOTIDE SEQUENCE</scope>
    <source>
        <strain evidence="2">Z1-6</strain>
    </source>
</reference>
<sequence length="366" mass="41294">MKRIITLLCFFILLSCNKDETSPNDSDTELNLYFPPANSTEWDITTPESLNWDTETLDELRTFLSENKTRAFILLKDGKIVVEEYWGKTILNSAEFNKDAIWYWASAGKTLTSFLVGLAQEQGLLDINDKTSEYLGKGWSKVPSEKEDLIHIKHQLTMTTGLDYEVENADCTASECLQYKADAGTQWYYHNAPYTLLENVVSTAAKKNYNTFTDEKIETQIGMNGTWIASGNNNVYWSTARDAARFGLLLLNKGTWNDQPVMHDTTYYHSMVNSSQNLNPSYGYLCWLNGKSSIIIPGLPTSFKIPLSSNAPADLFAAIGKNAQFIEVVPSQNLVLVRMGEAPNNSLVPVIFHDDMWEKVNALIRE</sequence>
<dbReference type="PROSITE" id="PS51257">
    <property type="entry name" value="PROKAR_LIPOPROTEIN"/>
    <property type="match status" value="1"/>
</dbReference>
<dbReference type="InterPro" id="IPR012338">
    <property type="entry name" value="Beta-lactam/transpept-like"/>
</dbReference>
<dbReference type="GO" id="GO:0016787">
    <property type="term" value="F:hydrolase activity"/>
    <property type="evidence" value="ECO:0007669"/>
    <property type="project" value="UniProtKB-KW"/>
</dbReference>
<proteinExistence type="predicted"/>
<dbReference type="InterPro" id="IPR001466">
    <property type="entry name" value="Beta-lactam-related"/>
</dbReference>
<evidence type="ECO:0000313" key="3">
    <source>
        <dbReference type="Proteomes" id="UP001145087"/>
    </source>
</evidence>
<gene>
    <name evidence="2" type="ORF">OU798_24360</name>
</gene>
<dbReference type="SUPFAM" id="SSF56601">
    <property type="entry name" value="beta-lactamase/transpeptidase-like"/>
    <property type="match status" value="1"/>
</dbReference>
<dbReference type="Proteomes" id="UP001145087">
    <property type="component" value="Unassembled WGS sequence"/>
</dbReference>
<dbReference type="EMBL" id="JAPOHD010000069">
    <property type="protein sequence ID" value="MCY1723507.1"/>
    <property type="molecule type" value="Genomic_DNA"/>
</dbReference>
<dbReference type="PANTHER" id="PTHR43283:SF7">
    <property type="entry name" value="BETA-LACTAMASE-RELATED DOMAIN-CONTAINING PROTEIN"/>
    <property type="match status" value="1"/>
</dbReference>
<dbReference type="RefSeq" id="WP_343335833.1">
    <property type="nucleotide sequence ID" value="NZ_JAPOHD010000069.1"/>
</dbReference>
<dbReference type="Gene3D" id="3.40.710.10">
    <property type="entry name" value="DD-peptidase/beta-lactamase superfamily"/>
    <property type="match status" value="1"/>
</dbReference>
<organism evidence="2 3">
    <name type="scientific">Draconibacterium aestuarii</name>
    <dbReference type="NCBI Taxonomy" id="2998507"/>
    <lineage>
        <taxon>Bacteria</taxon>
        <taxon>Pseudomonadati</taxon>
        <taxon>Bacteroidota</taxon>
        <taxon>Bacteroidia</taxon>
        <taxon>Marinilabiliales</taxon>
        <taxon>Prolixibacteraceae</taxon>
        <taxon>Draconibacterium</taxon>
    </lineage>
</organism>